<gene>
    <name evidence="2" type="ORF">ACFOKF_13370</name>
</gene>
<dbReference type="SUPFAM" id="SSF47413">
    <property type="entry name" value="lambda repressor-like DNA-binding domains"/>
    <property type="match status" value="2"/>
</dbReference>
<keyword evidence="3" id="KW-1185">Reference proteome</keyword>
<evidence type="ECO:0000313" key="2">
    <source>
        <dbReference type="EMBL" id="MFC3442161.1"/>
    </source>
</evidence>
<sequence length="292" mass="32249">MLLDHLRHTRQSRGLSRAALADALGVSAQSIDRLERGTGSVSLLVRAMACLELHFSGIARGASLPVQLQRKRLQMGWSLDEVARRARVTRKTLAAVENGEGSVASLLKVFEVLGRTARKAEPVRPSWGHDSTGESDKRFTPLAFLDCVTSSFGEIDLDPCGHEDSPVVARRIIMPPECGLAASWHGARLTFVNPPYSQFVRWLDRAIDAWESKETETVVILGPVRTDGRAFQQRVVGRADICLMADRLRFLTSTGIRNPIPTSLMVMIFGGRPEQIDHFATLVPGAWFPRIT</sequence>
<proteinExistence type="predicted"/>
<accession>A0ABV7NF82</accession>
<reference evidence="3" key="1">
    <citation type="journal article" date="2019" name="Int. J. Syst. Evol. Microbiol.">
        <title>The Global Catalogue of Microorganisms (GCM) 10K type strain sequencing project: providing services to taxonomists for standard genome sequencing and annotation.</title>
        <authorList>
            <consortium name="The Broad Institute Genomics Platform"/>
            <consortium name="The Broad Institute Genome Sequencing Center for Infectious Disease"/>
            <person name="Wu L."/>
            <person name="Ma J."/>
        </authorList>
    </citation>
    <scope>NUCLEOTIDE SEQUENCE [LARGE SCALE GENOMIC DNA]</scope>
    <source>
        <strain evidence="3">CCM 7491</strain>
    </source>
</reference>
<evidence type="ECO:0000313" key="3">
    <source>
        <dbReference type="Proteomes" id="UP001595681"/>
    </source>
</evidence>
<dbReference type="RefSeq" id="WP_380796196.1">
    <property type="nucleotide sequence ID" value="NZ_JBHRVU010000004.1"/>
</dbReference>
<dbReference type="InterPro" id="IPR008593">
    <property type="entry name" value="Dam_MeTrfase"/>
</dbReference>
<feature type="domain" description="HTH cro/C1-type" evidence="1">
    <location>
        <begin position="6"/>
        <end position="58"/>
    </location>
</feature>
<dbReference type="EMBL" id="JBHRVU010000004">
    <property type="protein sequence ID" value="MFC3442161.1"/>
    <property type="molecule type" value="Genomic_DNA"/>
</dbReference>
<dbReference type="InterPro" id="IPR001387">
    <property type="entry name" value="Cro/C1-type_HTH"/>
</dbReference>
<dbReference type="PROSITE" id="PS50943">
    <property type="entry name" value="HTH_CROC1"/>
    <property type="match status" value="2"/>
</dbReference>
<evidence type="ECO:0000259" key="1">
    <source>
        <dbReference type="PROSITE" id="PS50943"/>
    </source>
</evidence>
<comment type="caution">
    <text evidence="2">The sequence shown here is derived from an EMBL/GenBank/DDBJ whole genome shotgun (WGS) entry which is preliminary data.</text>
</comment>
<dbReference type="Gene3D" id="1.10.260.40">
    <property type="entry name" value="lambda repressor-like DNA-binding domains"/>
    <property type="match status" value="2"/>
</dbReference>
<dbReference type="Pfam" id="PF13560">
    <property type="entry name" value="HTH_31"/>
    <property type="match status" value="1"/>
</dbReference>
<dbReference type="Pfam" id="PF05869">
    <property type="entry name" value="Dam"/>
    <property type="match status" value="1"/>
</dbReference>
<dbReference type="InterPro" id="IPR010982">
    <property type="entry name" value="Lambda_DNA-bd_dom_sf"/>
</dbReference>
<dbReference type="Pfam" id="PF01381">
    <property type="entry name" value="HTH_3"/>
    <property type="match status" value="1"/>
</dbReference>
<dbReference type="SMART" id="SM00530">
    <property type="entry name" value="HTH_XRE"/>
    <property type="match status" value="2"/>
</dbReference>
<dbReference type="CDD" id="cd00093">
    <property type="entry name" value="HTH_XRE"/>
    <property type="match status" value="2"/>
</dbReference>
<organism evidence="2 3">
    <name type="scientific">Sphingobium rhizovicinum</name>
    <dbReference type="NCBI Taxonomy" id="432308"/>
    <lineage>
        <taxon>Bacteria</taxon>
        <taxon>Pseudomonadati</taxon>
        <taxon>Pseudomonadota</taxon>
        <taxon>Alphaproteobacteria</taxon>
        <taxon>Sphingomonadales</taxon>
        <taxon>Sphingomonadaceae</taxon>
        <taxon>Sphingobium</taxon>
    </lineage>
</organism>
<feature type="domain" description="HTH cro/C1-type" evidence="1">
    <location>
        <begin position="68"/>
        <end position="120"/>
    </location>
</feature>
<protein>
    <submittedName>
        <fullName evidence="2">DNA N-6-adenine-methyltransferase</fullName>
    </submittedName>
</protein>
<name>A0ABV7NF82_9SPHN</name>
<dbReference type="Proteomes" id="UP001595681">
    <property type="component" value="Unassembled WGS sequence"/>
</dbReference>